<accession>A0A9D3YCM4</accession>
<protein>
    <submittedName>
        <fullName evidence="2">Uncharacterized protein</fullName>
    </submittedName>
</protein>
<gene>
    <name evidence="2" type="ORF">DPMN_083537</name>
</gene>
<comment type="caution">
    <text evidence="2">The sequence shown here is derived from an EMBL/GenBank/DDBJ whole genome shotgun (WGS) entry which is preliminary data.</text>
</comment>
<reference evidence="2" key="2">
    <citation type="submission" date="2020-11" db="EMBL/GenBank/DDBJ databases">
        <authorList>
            <person name="McCartney M.A."/>
            <person name="Auch B."/>
            <person name="Kono T."/>
            <person name="Mallez S."/>
            <person name="Becker A."/>
            <person name="Gohl D.M."/>
            <person name="Silverstein K.A.T."/>
            <person name="Koren S."/>
            <person name="Bechman K.B."/>
            <person name="Herman A."/>
            <person name="Abrahante J.E."/>
            <person name="Garbe J."/>
        </authorList>
    </citation>
    <scope>NUCLEOTIDE SEQUENCE</scope>
    <source>
        <strain evidence="2">Duluth1</strain>
        <tissue evidence="2">Whole animal</tissue>
    </source>
</reference>
<evidence type="ECO:0000313" key="3">
    <source>
        <dbReference type="Proteomes" id="UP000828390"/>
    </source>
</evidence>
<organism evidence="2 3">
    <name type="scientific">Dreissena polymorpha</name>
    <name type="common">Zebra mussel</name>
    <name type="synonym">Mytilus polymorpha</name>
    <dbReference type="NCBI Taxonomy" id="45954"/>
    <lineage>
        <taxon>Eukaryota</taxon>
        <taxon>Metazoa</taxon>
        <taxon>Spiralia</taxon>
        <taxon>Lophotrochozoa</taxon>
        <taxon>Mollusca</taxon>
        <taxon>Bivalvia</taxon>
        <taxon>Autobranchia</taxon>
        <taxon>Heteroconchia</taxon>
        <taxon>Euheterodonta</taxon>
        <taxon>Imparidentia</taxon>
        <taxon>Neoheterodontei</taxon>
        <taxon>Myida</taxon>
        <taxon>Dreissenoidea</taxon>
        <taxon>Dreissenidae</taxon>
        <taxon>Dreissena</taxon>
    </lineage>
</organism>
<feature type="compositionally biased region" description="Basic and acidic residues" evidence="1">
    <location>
        <begin position="1"/>
        <end position="11"/>
    </location>
</feature>
<reference evidence="2" key="1">
    <citation type="journal article" date="2019" name="bioRxiv">
        <title>The Genome of the Zebra Mussel, Dreissena polymorpha: A Resource for Invasive Species Research.</title>
        <authorList>
            <person name="McCartney M.A."/>
            <person name="Auch B."/>
            <person name="Kono T."/>
            <person name="Mallez S."/>
            <person name="Zhang Y."/>
            <person name="Obille A."/>
            <person name="Becker A."/>
            <person name="Abrahante J.E."/>
            <person name="Garbe J."/>
            <person name="Badalamenti J.P."/>
            <person name="Herman A."/>
            <person name="Mangelson H."/>
            <person name="Liachko I."/>
            <person name="Sullivan S."/>
            <person name="Sone E.D."/>
            <person name="Koren S."/>
            <person name="Silverstein K.A.T."/>
            <person name="Beckman K.B."/>
            <person name="Gohl D.M."/>
        </authorList>
    </citation>
    <scope>NUCLEOTIDE SEQUENCE</scope>
    <source>
        <strain evidence="2">Duluth1</strain>
        <tissue evidence="2">Whole animal</tissue>
    </source>
</reference>
<dbReference type="AlphaFoldDB" id="A0A9D3YCM4"/>
<dbReference type="Proteomes" id="UP000828390">
    <property type="component" value="Unassembled WGS sequence"/>
</dbReference>
<feature type="region of interest" description="Disordered" evidence="1">
    <location>
        <begin position="1"/>
        <end position="54"/>
    </location>
</feature>
<name>A0A9D3YCM4_DREPO</name>
<keyword evidence="3" id="KW-1185">Reference proteome</keyword>
<evidence type="ECO:0000256" key="1">
    <source>
        <dbReference type="SAM" id="MobiDB-lite"/>
    </source>
</evidence>
<evidence type="ECO:0000313" key="2">
    <source>
        <dbReference type="EMBL" id="KAH3696074.1"/>
    </source>
</evidence>
<sequence>MDDVIDDKGDNPDAALRRKVSAEEIMKKLTEESKGTHGTESQGGKNSKQHLEKMSKIRKPQPYWIHSPTPGGHVFQKTGTIFKLIQDIMKTNVLNKKNALNPSGHDIQPTGTIFELIQSIIVTNHKTTYMASSVLTKKNALHHCGHFHEDWTINVTYIINEKCPAPGGNVFQPNKSIFELFQEIIGTNLLTMFHEKRTINVSRVLTKTRVLTRKNAPPPGGNVFQPTGTIFKLIQDIIGTNLLTKFHYDLTINVASRVLTRKTAPPPQGHFHDDWTINVASRVITRKNAPPPGGHVFSTNWKRFSNTSNVDAAQRTTDKKLSQKLTLCSGELKT</sequence>
<feature type="compositionally biased region" description="Basic and acidic residues" evidence="1">
    <location>
        <begin position="20"/>
        <end position="37"/>
    </location>
</feature>
<dbReference type="EMBL" id="JAIWYP010000016">
    <property type="protein sequence ID" value="KAH3696074.1"/>
    <property type="molecule type" value="Genomic_DNA"/>
</dbReference>
<proteinExistence type="predicted"/>